<evidence type="ECO:0000256" key="6">
    <source>
        <dbReference type="SAM" id="Phobius"/>
    </source>
</evidence>
<evidence type="ECO:0000256" key="3">
    <source>
        <dbReference type="ARBA" id="ARBA00022692"/>
    </source>
</evidence>
<dbReference type="InterPro" id="IPR020846">
    <property type="entry name" value="MFS_dom"/>
</dbReference>
<feature type="transmembrane region" description="Helical" evidence="6">
    <location>
        <begin position="107"/>
        <end position="126"/>
    </location>
</feature>
<reference evidence="9" key="1">
    <citation type="journal article" date="2019" name="Int. J. Syst. Evol. Microbiol.">
        <title>The Global Catalogue of Microorganisms (GCM) 10K type strain sequencing project: providing services to taxonomists for standard genome sequencing and annotation.</title>
        <authorList>
            <consortium name="The Broad Institute Genomics Platform"/>
            <consortium name="The Broad Institute Genome Sequencing Center for Infectious Disease"/>
            <person name="Wu L."/>
            <person name="Ma J."/>
        </authorList>
    </citation>
    <scope>NUCLEOTIDE SEQUENCE [LARGE SCALE GENOMIC DNA]</scope>
    <source>
        <strain evidence="9">CCM 7480</strain>
    </source>
</reference>
<feature type="transmembrane region" description="Helical" evidence="6">
    <location>
        <begin position="256"/>
        <end position="279"/>
    </location>
</feature>
<comment type="caution">
    <text evidence="8">The sequence shown here is derived from an EMBL/GenBank/DDBJ whole genome shotgun (WGS) entry which is preliminary data.</text>
</comment>
<feature type="transmembrane region" description="Helical" evidence="6">
    <location>
        <begin position="500"/>
        <end position="521"/>
    </location>
</feature>
<dbReference type="SUPFAM" id="SSF103473">
    <property type="entry name" value="MFS general substrate transporter"/>
    <property type="match status" value="1"/>
</dbReference>
<feature type="transmembrane region" description="Helical" evidence="6">
    <location>
        <begin position="402"/>
        <end position="419"/>
    </location>
</feature>
<comment type="subcellular location">
    <subcellularLocation>
        <location evidence="1">Membrane</location>
        <topology evidence="1">Multi-pass membrane protein</topology>
    </subcellularLocation>
</comment>
<organism evidence="8 9">
    <name type="scientific">Massilia haematophila</name>
    <dbReference type="NCBI Taxonomy" id="457923"/>
    <lineage>
        <taxon>Bacteria</taxon>
        <taxon>Pseudomonadati</taxon>
        <taxon>Pseudomonadota</taxon>
        <taxon>Betaproteobacteria</taxon>
        <taxon>Burkholderiales</taxon>
        <taxon>Oxalobacteraceae</taxon>
        <taxon>Telluria group</taxon>
        <taxon>Massilia</taxon>
    </lineage>
</organism>
<feature type="transmembrane region" description="Helical" evidence="6">
    <location>
        <begin position="197"/>
        <end position="217"/>
    </location>
</feature>
<feature type="domain" description="Major facilitator superfamily (MFS) profile" evidence="7">
    <location>
        <begin position="41"/>
        <end position="522"/>
    </location>
</feature>
<dbReference type="PROSITE" id="PS50850">
    <property type="entry name" value="MFS"/>
    <property type="match status" value="1"/>
</dbReference>
<dbReference type="Gene3D" id="1.20.1250.20">
    <property type="entry name" value="MFS general substrate transporter like domains"/>
    <property type="match status" value="1"/>
</dbReference>
<feature type="transmembrane region" description="Helical" evidence="6">
    <location>
        <begin position="334"/>
        <end position="357"/>
    </location>
</feature>
<evidence type="ECO:0000313" key="8">
    <source>
        <dbReference type="EMBL" id="MFC3458544.1"/>
    </source>
</evidence>
<feature type="transmembrane region" description="Helical" evidence="6">
    <location>
        <begin position="229"/>
        <end position="250"/>
    </location>
</feature>
<gene>
    <name evidence="8" type="ORF">ACFOPH_09820</name>
</gene>
<evidence type="ECO:0000256" key="4">
    <source>
        <dbReference type="ARBA" id="ARBA00022989"/>
    </source>
</evidence>
<keyword evidence="4 6" id="KW-1133">Transmembrane helix</keyword>
<keyword evidence="2" id="KW-0813">Transport</keyword>
<evidence type="ECO:0000259" key="7">
    <source>
        <dbReference type="PROSITE" id="PS50850"/>
    </source>
</evidence>
<dbReference type="Proteomes" id="UP001595665">
    <property type="component" value="Unassembled WGS sequence"/>
</dbReference>
<evidence type="ECO:0000313" key="9">
    <source>
        <dbReference type="Proteomes" id="UP001595665"/>
    </source>
</evidence>
<feature type="transmembrane region" description="Helical" evidence="6">
    <location>
        <begin position="166"/>
        <end position="185"/>
    </location>
</feature>
<feature type="transmembrane region" description="Helical" evidence="6">
    <location>
        <begin position="78"/>
        <end position="100"/>
    </location>
</feature>
<dbReference type="RefSeq" id="WP_379734998.1">
    <property type="nucleotide sequence ID" value="NZ_JBHRVV010000001.1"/>
</dbReference>
<keyword evidence="3 6" id="KW-0812">Transmembrane</keyword>
<keyword evidence="9" id="KW-1185">Reference proteome</keyword>
<accession>A0ABV7PH81</accession>
<feature type="transmembrane region" description="Helical" evidence="6">
    <location>
        <begin position="431"/>
        <end position="451"/>
    </location>
</feature>
<evidence type="ECO:0000256" key="1">
    <source>
        <dbReference type="ARBA" id="ARBA00004141"/>
    </source>
</evidence>
<dbReference type="PANTHER" id="PTHR42718">
    <property type="entry name" value="MAJOR FACILITATOR SUPERFAMILY MULTIDRUG TRANSPORTER MFSC"/>
    <property type="match status" value="1"/>
</dbReference>
<proteinExistence type="predicted"/>
<feature type="transmembrane region" description="Helical" evidence="6">
    <location>
        <begin position="300"/>
        <end position="322"/>
    </location>
</feature>
<keyword evidence="5 6" id="KW-0472">Membrane</keyword>
<dbReference type="InterPro" id="IPR011701">
    <property type="entry name" value="MFS"/>
</dbReference>
<evidence type="ECO:0000256" key="5">
    <source>
        <dbReference type="ARBA" id="ARBA00023136"/>
    </source>
</evidence>
<sequence>MTAHPLAAPAASANGAPPAPAIVPPAAAPAVQPFGARLLTGVFGVFVAAMMSGLNSRIGGLALADIRTAFGMGVDDGSWINSLYAAFELAAMPFSAWFAVTFSFRRYHLAVVAGFALFGILTPLAPNVTVLLALRCLQGFFGGLLIPVLMAAALRFFPLPLRLYGLALYAMTATFAPNVATWLSAAWTDGLHMWQLLFWQTVPLALFSLWAVAWGIPQDPVRLERFRQIDLPGLVAGLAGLVMIGIGLTQGERLDWFNSPLVCWLFGAGGGLMAIFLVCEWFHPMPFIKLQLLGRRNLGLGFTVFVGLLVVLLSSSLLPANYLGHAWHFRTPHLAVIGLEVGLPQFVLGPAVSWLLYKKWIDARYVFAAGLLLIASACLAGSRITPNWMADQFVLAQALQAFGQPMAVISLLFLATSVVQPMEGPQVSGIVNALRVLGTLVGSAVVGRLLAVREAMHANVLLDGAANGPRLAGALPPEALAGVAHRVSHQAFVLSIADSYLVLGVLALLLVPLVLSLQYIAPPALPPKHN</sequence>
<evidence type="ECO:0000256" key="2">
    <source>
        <dbReference type="ARBA" id="ARBA00022448"/>
    </source>
</evidence>
<feature type="transmembrane region" description="Helical" evidence="6">
    <location>
        <begin position="132"/>
        <end position="154"/>
    </location>
</feature>
<feature type="transmembrane region" description="Helical" evidence="6">
    <location>
        <begin position="38"/>
        <end position="58"/>
    </location>
</feature>
<dbReference type="Pfam" id="PF07690">
    <property type="entry name" value="MFS_1"/>
    <property type="match status" value="1"/>
</dbReference>
<dbReference type="EMBL" id="JBHRVV010000001">
    <property type="protein sequence ID" value="MFC3458544.1"/>
    <property type="molecule type" value="Genomic_DNA"/>
</dbReference>
<name>A0ABV7PH81_9BURK</name>
<protein>
    <submittedName>
        <fullName evidence="8">MFS transporter</fullName>
    </submittedName>
</protein>
<dbReference type="PANTHER" id="PTHR42718:SF9">
    <property type="entry name" value="MAJOR FACILITATOR SUPERFAMILY MULTIDRUG TRANSPORTER MFSC"/>
    <property type="match status" value="1"/>
</dbReference>
<dbReference type="InterPro" id="IPR036259">
    <property type="entry name" value="MFS_trans_sf"/>
</dbReference>